<dbReference type="InterPro" id="IPR013087">
    <property type="entry name" value="Znf_C2H2_type"/>
</dbReference>
<accession>A0A0B7NF93</accession>
<evidence type="ECO:0000256" key="1">
    <source>
        <dbReference type="ARBA" id="ARBA00022441"/>
    </source>
</evidence>
<feature type="compositionally biased region" description="Basic residues" evidence="3">
    <location>
        <begin position="597"/>
        <end position="610"/>
    </location>
</feature>
<dbReference type="Pfam" id="PF00651">
    <property type="entry name" value="BTB"/>
    <property type="match status" value="1"/>
</dbReference>
<organism evidence="5 6">
    <name type="scientific">Parasitella parasitica</name>
    <dbReference type="NCBI Taxonomy" id="35722"/>
    <lineage>
        <taxon>Eukaryota</taxon>
        <taxon>Fungi</taxon>
        <taxon>Fungi incertae sedis</taxon>
        <taxon>Mucoromycota</taxon>
        <taxon>Mucoromycotina</taxon>
        <taxon>Mucoromycetes</taxon>
        <taxon>Mucorales</taxon>
        <taxon>Mucorineae</taxon>
        <taxon>Mucoraceae</taxon>
        <taxon>Parasitella</taxon>
    </lineage>
</organism>
<dbReference type="Gene3D" id="2.120.10.80">
    <property type="entry name" value="Kelch-type beta propeller"/>
    <property type="match status" value="1"/>
</dbReference>
<dbReference type="PANTHER" id="PTHR43503:SF2">
    <property type="entry name" value="NEGATIVE REGULATOR OF SPORULATION MDS3-RELATED"/>
    <property type="match status" value="1"/>
</dbReference>
<evidence type="ECO:0000259" key="4">
    <source>
        <dbReference type="PROSITE" id="PS50097"/>
    </source>
</evidence>
<evidence type="ECO:0000313" key="5">
    <source>
        <dbReference type="EMBL" id="CEP14005.1"/>
    </source>
</evidence>
<keyword evidence="2" id="KW-0677">Repeat</keyword>
<evidence type="ECO:0000256" key="2">
    <source>
        <dbReference type="ARBA" id="ARBA00022737"/>
    </source>
</evidence>
<feature type="domain" description="BTB" evidence="4">
    <location>
        <begin position="373"/>
        <end position="440"/>
    </location>
</feature>
<feature type="region of interest" description="Disordered" evidence="3">
    <location>
        <begin position="588"/>
        <end position="610"/>
    </location>
</feature>
<dbReference type="InterPro" id="IPR011333">
    <property type="entry name" value="SKP1/BTB/POZ_sf"/>
</dbReference>
<dbReference type="PROSITE" id="PS00028">
    <property type="entry name" value="ZINC_FINGER_C2H2_1"/>
    <property type="match status" value="1"/>
</dbReference>
<dbReference type="GO" id="GO:0005739">
    <property type="term" value="C:mitochondrion"/>
    <property type="evidence" value="ECO:0007669"/>
    <property type="project" value="TreeGrafter"/>
</dbReference>
<dbReference type="GO" id="GO:0005829">
    <property type="term" value="C:cytosol"/>
    <property type="evidence" value="ECO:0007669"/>
    <property type="project" value="TreeGrafter"/>
</dbReference>
<dbReference type="EMBL" id="LN730905">
    <property type="protein sequence ID" value="CEP14005.1"/>
    <property type="molecule type" value="Genomic_DNA"/>
</dbReference>
<protein>
    <recommendedName>
        <fullName evidence="4">BTB domain-containing protein</fullName>
    </recommendedName>
</protein>
<dbReference type="Gene3D" id="3.30.710.10">
    <property type="entry name" value="Potassium Channel Kv1.1, Chain A"/>
    <property type="match status" value="1"/>
</dbReference>
<evidence type="ECO:0000256" key="3">
    <source>
        <dbReference type="SAM" id="MobiDB-lite"/>
    </source>
</evidence>
<dbReference type="SMART" id="SM00225">
    <property type="entry name" value="BTB"/>
    <property type="match status" value="1"/>
</dbReference>
<dbReference type="InterPro" id="IPR015915">
    <property type="entry name" value="Kelch-typ_b-propeller"/>
</dbReference>
<dbReference type="STRING" id="35722.A0A0B7NF93"/>
<dbReference type="OrthoDB" id="432528at2759"/>
<dbReference type="PROSITE" id="PS50097">
    <property type="entry name" value="BTB"/>
    <property type="match status" value="1"/>
</dbReference>
<sequence length="654" mass="74807">MVMLMKPGQPIKTIGQNLAGLWRPSFVKVDQRLYVFGGGGNVTDNLHYLDLKNMRWEIIQNTHGIPPCKRYGHSATRWRDSIIVFGGCNEYQEYCGDVHIFNLKTATWHQPSITGNVSSRYLHSATVFEDKLIIYGGFAKSSDCTYVLDELCILDLNSMVWTRYHDMPPRYNHSATLVGNKMYIYAGKDEQGNTVSDLFMVNLQKLPYTPHLVLGGNQQQQQSCNNRMVLLKSQHFCDTACGKLLVFGRYLTNHKHPHQQQQQNSPESTYSLWMLDLDTLEWEKQECDGHFEVGGWNYFTIVNESSGEQTDAQSQISINNLLFLGNTDPYRPQGYDHFRDALVIHGESLGLYDVAEPRFTTEFVQLLNSPELSDFSIIAENGEEIYVHQVILLTRWPHFKNIQKSGMSEAIERKMTIPEPVGVIMAFLKFLYSDRLDESEPWQVVCDVLVMANMYLLHRLKKLCCQRLYRRHMSVESCGLIFEKAIVAEEIGLKLLALNFMFQNYGYLLKSNMLMELPLSVREEFLEAVPEEAVLEVGRPRYLTAMTPSTRQSQSQQQNTVYTSNSNHHHVYVSNNNTMISQPVSATASTGTSAHFQQHHHPHHHIHHHHHAQNVNYVTSDVILNQRSTPTANELIPINNGSSSNSNTDMTVEV</sequence>
<evidence type="ECO:0000313" key="6">
    <source>
        <dbReference type="Proteomes" id="UP000054107"/>
    </source>
</evidence>
<dbReference type="Pfam" id="PF24681">
    <property type="entry name" value="Kelch_KLHDC2_KLHL20_DRC7"/>
    <property type="match status" value="2"/>
</dbReference>
<dbReference type="Proteomes" id="UP000054107">
    <property type="component" value="Unassembled WGS sequence"/>
</dbReference>
<proteinExistence type="predicted"/>
<keyword evidence="6" id="KW-1185">Reference proteome</keyword>
<gene>
    <name evidence="5" type="primary">PARPA_08161.1 scaffold 32258</name>
</gene>
<dbReference type="GO" id="GO:0045454">
    <property type="term" value="P:cell redox homeostasis"/>
    <property type="evidence" value="ECO:0007669"/>
    <property type="project" value="TreeGrafter"/>
</dbReference>
<name>A0A0B7NF93_9FUNG</name>
<dbReference type="InterPro" id="IPR000210">
    <property type="entry name" value="BTB/POZ_dom"/>
</dbReference>
<reference evidence="5 6" key="1">
    <citation type="submission" date="2014-09" db="EMBL/GenBank/DDBJ databases">
        <authorList>
            <person name="Ellenberger Sabrina"/>
        </authorList>
    </citation>
    <scope>NUCLEOTIDE SEQUENCE [LARGE SCALE GENOMIC DNA]</scope>
    <source>
        <strain evidence="5 6">CBS 412.66</strain>
    </source>
</reference>
<dbReference type="SUPFAM" id="SSF54695">
    <property type="entry name" value="POZ domain"/>
    <property type="match status" value="1"/>
</dbReference>
<dbReference type="SUPFAM" id="SSF117281">
    <property type="entry name" value="Kelch motif"/>
    <property type="match status" value="1"/>
</dbReference>
<dbReference type="AlphaFoldDB" id="A0A0B7NF93"/>
<feature type="region of interest" description="Disordered" evidence="3">
    <location>
        <begin position="633"/>
        <end position="654"/>
    </location>
</feature>
<keyword evidence="1" id="KW-0880">Kelch repeat</keyword>
<dbReference type="PANTHER" id="PTHR43503">
    <property type="entry name" value="MCG48959-RELATED"/>
    <property type="match status" value="1"/>
</dbReference>